<dbReference type="Pfam" id="PF14561">
    <property type="entry name" value="TPR_20"/>
    <property type="match status" value="1"/>
</dbReference>
<organism evidence="1 2">
    <name type="scientific">Amycolatopsis thermophila</name>
    <dbReference type="NCBI Taxonomy" id="206084"/>
    <lineage>
        <taxon>Bacteria</taxon>
        <taxon>Bacillati</taxon>
        <taxon>Actinomycetota</taxon>
        <taxon>Actinomycetes</taxon>
        <taxon>Pseudonocardiales</taxon>
        <taxon>Pseudonocardiaceae</taxon>
        <taxon>Amycolatopsis</taxon>
    </lineage>
</organism>
<evidence type="ECO:0000313" key="2">
    <source>
        <dbReference type="Proteomes" id="UP001229651"/>
    </source>
</evidence>
<dbReference type="Proteomes" id="UP001229651">
    <property type="component" value="Unassembled WGS sequence"/>
</dbReference>
<protein>
    <submittedName>
        <fullName evidence="1">Thioredoxin-like negative regulator of GroEL</fullName>
    </submittedName>
</protein>
<evidence type="ECO:0000313" key="1">
    <source>
        <dbReference type="EMBL" id="MDQ0382637.1"/>
    </source>
</evidence>
<proteinExistence type="predicted"/>
<gene>
    <name evidence="1" type="ORF">FB470_006631</name>
</gene>
<keyword evidence="2" id="KW-1185">Reference proteome</keyword>
<comment type="caution">
    <text evidence="1">The sequence shown here is derived from an EMBL/GenBank/DDBJ whole genome shotgun (WGS) entry which is preliminary data.</text>
</comment>
<sequence>MRRTAGPDRNRVREHLVGLFDLFDPADDRGAAARRNLASALL</sequence>
<accession>A0ABU0F4Y1</accession>
<reference evidence="1 2" key="1">
    <citation type="submission" date="2023-07" db="EMBL/GenBank/DDBJ databases">
        <title>Sequencing the genomes of 1000 actinobacteria strains.</title>
        <authorList>
            <person name="Klenk H.-P."/>
        </authorList>
    </citation>
    <scope>NUCLEOTIDE SEQUENCE [LARGE SCALE GENOMIC DNA]</scope>
    <source>
        <strain evidence="1 2">DSM 45805</strain>
    </source>
</reference>
<dbReference type="EMBL" id="JAUSUT010000001">
    <property type="protein sequence ID" value="MDQ0382637.1"/>
    <property type="molecule type" value="Genomic_DNA"/>
</dbReference>
<name>A0ABU0F4Y1_9PSEU</name>